<evidence type="ECO:0000256" key="5">
    <source>
        <dbReference type="ARBA" id="ARBA00022519"/>
    </source>
</evidence>
<evidence type="ECO:0000313" key="13">
    <source>
        <dbReference type="EMBL" id="PPU95980.1"/>
    </source>
</evidence>
<dbReference type="NCBIfam" id="TIGR02532">
    <property type="entry name" value="IV_pilin_GFxxxE"/>
    <property type="match status" value="1"/>
</dbReference>
<evidence type="ECO:0000256" key="4">
    <source>
        <dbReference type="ARBA" id="ARBA00022481"/>
    </source>
</evidence>
<dbReference type="InterPro" id="IPR045584">
    <property type="entry name" value="Pilin-like"/>
</dbReference>
<evidence type="ECO:0000259" key="12">
    <source>
        <dbReference type="Pfam" id="PF12019"/>
    </source>
</evidence>
<proteinExistence type="inferred from homology"/>
<keyword evidence="8 11" id="KW-0472">Membrane</keyword>
<dbReference type="Gene3D" id="3.55.40.10">
    <property type="entry name" value="minor pseudopilin epsh domain"/>
    <property type="match status" value="1"/>
</dbReference>
<evidence type="ECO:0000256" key="2">
    <source>
        <dbReference type="ARBA" id="ARBA00021549"/>
    </source>
</evidence>
<dbReference type="GO" id="GO:0015628">
    <property type="term" value="P:protein secretion by the type II secretion system"/>
    <property type="evidence" value="ECO:0007669"/>
    <property type="project" value="InterPro"/>
</dbReference>
<dbReference type="AlphaFoldDB" id="A0A2S7ES83"/>
<dbReference type="Pfam" id="PF07963">
    <property type="entry name" value="N_methyl"/>
    <property type="match status" value="1"/>
</dbReference>
<evidence type="ECO:0000256" key="8">
    <source>
        <dbReference type="ARBA" id="ARBA00023136"/>
    </source>
</evidence>
<name>A0A2S7ES83_9XANT</name>
<evidence type="ECO:0000256" key="1">
    <source>
        <dbReference type="ARBA" id="ARBA00004377"/>
    </source>
</evidence>
<comment type="similarity">
    <text evidence="9">Belongs to the GSP H family.</text>
</comment>
<dbReference type="OrthoDB" id="6039229at2"/>
<evidence type="ECO:0000256" key="7">
    <source>
        <dbReference type="ARBA" id="ARBA00022989"/>
    </source>
</evidence>
<comment type="subcellular location">
    <subcellularLocation>
        <location evidence="1">Cell inner membrane</location>
        <topology evidence="1">Single-pass membrane protein</topology>
    </subcellularLocation>
</comment>
<evidence type="ECO:0000256" key="11">
    <source>
        <dbReference type="SAM" id="Phobius"/>
    </source>
</evidence>
<evidence type="ECO:0000313" key="14">
    <source>
        <dbReference type="Proteomes" id="UP000238261"/>
    </source>
</evidence>
<organism evidence="13 14">
    <name type="scientific">Xanthomonas hyacinthi</name>
    <dbReference type="NCBI Taxonomy" id="56455"/>
    <lineage>
        <taxon>Bacteria</taxon>
        <taxon>Pseudomonadati</taxon>
        <taxon>Pseudomonadota</taxon>
        <taxon>Gammaproteobacteria</taxon>
        <taxon>Lysobacterales</taxon>
        <taxon>Lysobacteraceae</taxon>
        <taxon>Xanthomonas</taxon>
    </lineage>
</organism>
<evidence type="ECO:0000256" key="3">
    <source>
        <dbReference type="ARBA" id="ARBA00022475"/>
    </source>
</evidence>
<evidence type="ECO:0000256" key="10">
    <source>
        <dbReference type="ARBA" id="ARBA00030775"/>
    </source>
</evidence>
<dbReference type="GO" id="GO:0015627">
    <property type="term" value="C:type II protein secretion system complex"/>
    <property type="evidence" value="ECO:0007669"/>
    <property type="project" value="InterPro"/>
</dbReference>
<accession>A0A2S7ES83</accession>
<feature type="domain" description="General secretion pathway GspH" evidence="12">
    <location>
        <begin position="55"/>
        <end position="165"/>
    </location>
</feature>
<keyword evidence="4" id="KW-0488">Methylation</keyword>
<gene>
    <name evidence="13" type="ORF">XhyaCFBP1156_17105</name>
</gene>
<dbReference type="InterPro" id="IPR022346">
    <property type="entry name" value="T2SS_GspH"/>
</dbReference>
<dbReference type="Proteomes" id="UP000238261">
    <property type="component" value="Unassembled WGS sequence"/>
</dbReference>
<comment type="caution">
    <text evidence="13">The sequence shown here is derived from an EMBL/GenBank/DDBJ whole genome shotgun (WGS) entry which is preliminary data.</text>
</comment>
<evidence type="ECO:0000256" key="6">
    <source>
        <dbReference type="ARBA" id="ARBA00022692"/>
    </source>
</evidence>
<dbReference type="SUPFAM" id="SSF54523">
    <property type="entry name" value="Pili subunits"/>
    <property type="match status" value="1"/>
</dbReference>
<protein>
    <recommendedName>
        <fullName evidence="2">Type II secretion system protein H</fullName>
    </recommendedName>
    <alternativeName>
        <fullName evidence="10">General secretion pathway protein H</fullName>
    </alternativeName>
</protein>
<feature type="transmembrane region" description="Helical" evidence="11">
    <location>
        <begin position="21"/>
        <end position="47"/>
    </location>
</feature>
<keyword evidence="14" id="KW-1185">Reference proteome</keyword>
<dbReference type="GO" id="GO:0005886">
    <property type="term" value="C:plasma membrane"/>
    <property type="evidence" value="ECO:0007669"/>
    <property type="project" value="UniProtKB-SubCell"/>
</dbReference>
<keyword evidence="3" id="KW-1003">Cell membrane</keyword>
<keyword evidence="7 11" id="KW-1133">Transmembrane helix</keyword>
<dbReference type="RefSeq" id="WP_046981255.1">
    <property type="nucleotide sequence ID" value="NZ_JBHRWS010000001.1"/>
</dbReference>
<reference evidence="14" key="1">
    <citation type="submission" date="2016-08" db="EMBL/GenBank/DDBJ databases">
        <authorList>
            <person name="Merda D."/>
            <person name="Briand M."/>
            <person name="Taghouti G."/>
            <person name="Carrere S."/>
            <person name="Gouzy J."/>
            <person name="Portier P."/>
            <person name="Jacques M.-A."/>
            <person name="Fischer-Le Saux M."/>
        </authorList>
    </citation>
    <scope>NUCLEOTIDE SEQUENCE [LARGE SCALE GENOMIC DNA]</scope>
    <source>
        <strain evidence="14">CFBP1156</strain>
    </source>
</reference>
<keyword evidence="5" id="KW-0997">Cell inner membrane</keyword>
<dbReference type="Pfam" id="PF12019">
    <property type="entry name" value="GspH"/>
    <property type="match status" value="1"/>
</dbReference>
<keyword evidence="6 11" id="KW-0812">Transmembrane</keyword>
<dbReference type="InterPro" id="IPR012902">
    <property type="entry name" value="N_methyl_site"/>
</dbReference>
<evidence type="ECO:0000256" key="9">
    <source>
        <dbReference type="ARBA" id="ARBA00025772"/>
    </source>
</evidence>
<dbReference type="EMBL" id="MDEG01000020">
    <property type="protein sequence ID" value="PPU95980.1"/>
    <property type="molecule type" value="Genomic_DNA"/>
</dbReference>
<sequence length="180" mass="18789">MHKCSGRGAPRPSARRSVGFSLIELMTTIAVAAVLLAIAVPSFTALINGSRLTSQANELVASLQYTRSESIRLNRKVTLCPSVDGAACSAAAGWGRWITRINGSGEVLRDTTSSGRTAISSDVSEITFSSDGLARGSDGMLATAAVTVCMNTQRPSENARVVTLANGSRVAVRQQSATCQ</sequence>